<dbReference type="PANTHER" id="PTHR22999:SF23">
    <property type="entry name" value="SORTING NEXIN-16"/>
    <property type="match status" value="1"/>
</dbReference>
<dbReference type="STRING" id="69771.A0A1V6PFG5"/>
<dbReference type="OMA" id="KEFVYSW"/>
<organism evidence="5 6">
    <name type="scientific">Penicillium decumbens</name>
    <dbReference type="NCBI Taxonomy" id="69771"/>
    <lineage>
        <taxon>Eukaryota</taxon>
        <taxon>Fungi</taxon>
        <taxon>Dikarya</taxon>
        <taxon>Ascomycota</taxon>
        <taxon>Pezizomycotina</taxon>
        <taxon>Eurotiomycetes</taxon>
        <taxon>Eurotiomycetidae</taxon>
        <taxon>Eurotiales</taxon>
        <taxon>Aspergillaceae</taxon>
        <taxon>Penicillium</taxon>
    </lineage>
</organism>
<feature type="compositionally biased region" description="Polar residues" evidence="3">
    <location>
        <begin position="612"/>
        <end position="623"/>
    </location>
</feature>
<dbReference type="PROSITE" id="PS51207">
    <property type="entry name" value="PXA"/>
    <property type="match status" value="1"/>
</dbReference>
<dbReference type="GO" id="GO:0005770">
    <property type="term" value="C:late endosome"/>
    <property type="evidence" value="ECO:0007669"/>
    <property type="project" value="TreeGrafter"/>
</dbReference>
<feature type="domain" description="PXA" evidence="4">
    <location>
        <begin position="97"/>
        <end position="250"/>
    </location>
</feature>
<evidence type="ECO:0000313" key="5">
    <source>
        <dbReference type="EMBL" id="OQD75236.1"/>
    </source>
</evidence>
<feature type="compositionally biased region" description="Low complexity" evidence="3">
    <location>
        <begin position="19"/>
        <end position="32"/>
    </location>
</feature>
<dbReference type="Proteomes" id="UP000191522">
    <property type="component" value="Unassembled WGS sequence"/>
</dbReference>
<dbReference type="GO" id="GO:0005769">
    <property type="term" value="C:early endosome"/>
    <property type="evidence" value="ECO:0007669"/>
    <property type="project" value="TreeGrafter"/>
</dbReference>
<proteinExistence type="predicted"/>
<dbReference type="SMART" id="SM00313">
    <property type="entry name" value="PXA"/>
    <property type="match status" value="1"/>
</dbReference>
<dbReference type="EMBL" id="MDYL01000008">
    <property type="protein sequence ID" value="OQD75236.1"/>
    <property type="molecule type" value="Genomic_DNA"/>
</dbReference>
<feature type="compositionally biased region" description="Low complexity" evidence="3">
    <location>
        <begin position="577"/>
        <end position="592"/>
    </location>
</feature>
<dbReference type="Pfam" id="PF02194">
    <property type="entry name" value="PXA"/>
    <property type="match status" value="2"/>
</dbReference>
<sequence length="704" mass="75177">MTDSLRPGLQPVSHLKAGPTTSSSRSTALLSPAKPLISRPSSRLRMQKSSTRDESLDATSAKATLALIRRVLCPPTGSHGASSPQPLEDLLPPLTSSNDVDRQLYALLAIITKEFVYSWYSKITPDQALVNEVLQVVAHCTRALEQRLRQIDVAQLALDEVPALVEAHILYFQDPDTITAQSENEAVYRKLLANGVLAVLLPTEDLENSCLRTLVGDILSDLILGKEVAGRICEGRFFWEVITKLATVVKRRKEGLDHADSMNDPPPSRLEQFGLLSGQDDSTNNQPAQSQFTVWIWNALQSLYLCYVALRFIATGLFRVASNARSEPSHGAGVSFPAATPGSQKEGAESSSDGITGKRPVLNYRVYSMASTLLDISQRMPWLSGLVSLSQHLILAGPGRIGDTDGVLDRFLRETIEEYILPPTLLPNLLLATRSALFPVNARPSSLGAPVNTGAPSAPQVSLQPPSSGKARTIEPIPGGVRASLGASDAHGESNGSNSITVGSGGDHLPAPSPDPSLDTITSSPTADSEKILRSNSEIAAIKRRCAASLLALVPPTVARTFFGLEPGCGRRDRTCSAATGSSSTLASSPPSIDEKGGVQSGSLFQAKRAVPSSTSRPLASTNGGNGAGERQRAYEVDVNPEEDALLDVIEDDLLDLFSDEYCNKHLVYSIIETVLAKVLPEMTERSVADLMEDRGVAPVPGGF</sequence>
<reference evidence="6" key="1">
    <citation type="journal article" date="2017" name="Nat. Microbiol.">
        <title>Global analysis of biosynthetic gene clusters reveals vast potential of secondary metabolite production in Penicillium species.</title>
        <authorList>
            <person name="Nielsen J.C."/>
            <person name="Grijseels S."/>
            <person name="Prigent S."/>
            <person name="Ji B."/>
            <person name="Dainat J."/>
            <person name="Nielsen K.F."/>
            <person name="Frisvad J.C."/>
            <person name="Workman M."/>
            <person name="Nielsen J."/>
        </authorList>
    </citation>
    <scope>NUCLEOTIDE SEQUENCE [LARGE SCALE GENOMIC DNA]</scope>
    <source>
        <strain evidence="6">IBT 11843</strain>
    </source>
</reference>
<evidence type="ECO:0000313" key="6">
    <source>
        <dbReference type="Proteomes" id="UP000191522"/>
    </source>
</evidence>
<name>A0A1V6PFG5_PENDC</name>
<dbReference type="PANTHER" id="PTHR22999">
    <property type="entry name" value="PX SERINE/THREONINE KINASE PXK"/>
    <property type="match status" value="1"/>
</dbReference>
<keyword evidence="6" id="KW-1185">Reference proteome</keyword>
<evidence type="ECO:0000256" key="1">
    <source>
        <dbReference type="ARBA" id="ARBA00004496"/>
    </source>
</evidence>
<evidence type="ECO:0000256" key="2">
    <source>
        <dbReference type="ARBA" id="ARBA00022490"/>
    </source>
</evidence>
<dbReference type="InterPro" id="IPR051837">
    <property type="entry name" value="SortingNexin/PXDomain-PKLike"/>
</dbReference>
<accession>A0A1V6PFG5</accession>
<dbReference type="GO" id="GO:0045022">
    <property type="term" value="P:early endosome to late endosome transport"/>
    <property type="evidence" value="ECO:0007669"/>
    <property type="project" value="TreeGrafter"/>
</dbReference>
<feature type="region of interest" description="Disordered" evidence="3">
    <location>
        <begin position="449"/>
        <end position="530"/>
    </location>
</feature>
<feature type="region of interest" description="Disordered" evidence="3">
    <location>
        <begin position="325"/>
        <end position="354"/>
    </location>
</feature>
<feature type="region of interest" description="Disordered" evidence="3">
    <location>
        <begin position="39"/>
        <end position="58"/>
    </location>
</feature>
<comment type="subcellular location">
    <subcellularLocation>
        <location evidence="1">Cytoplasm</location>
    </subcellularLocation>
</comment>
<dbReference type="AlphaFoldDB" id="A0A1V6PFG5"/>
<dbReference type="InterPro" id="IPR003114">
    <property type="entry name" value="Phox_assoc"/>
</dbReference>
<evidence type="ECO:0000259" key="4">
    <source>
        <dbReference type="PROSITE" id="PS51207"/>
    </source>
</evidence>
<dbReference type="OrthoDB" id="5582218at2759"/>
<comment type="caution">
    <text evidence="5">The sequence shown here is derived from an EMBL/GenBank/DDBJ whole genome shotgun (WGS) entry which is preliminary data.</text>
</comment>
<feature type="region of interest" description="Disordered" evidence="3">
    <location>
        <begin position="256"/>
        <end position="284"/>
    </location>
</feature>
<feature type="region of interest" description="Disordered" evidence="3">
    <location>
        <begin position="1"/>
        <end position="32"/>
    </location>
</feature>
<dbReference type="GO" id="GO:0035091">
    <property type="term" value="F:phosphatidylinositol binding"/>
    <property type="evidence" value="ECO:0007669"/>
    <property type="project" value="TreeGrafter"/>
</dbReference>
<gene>
    <name evidence="5" type="ORF">PENDEC_c008G01325</name>
</gene>
<protein>
    <recommendedName>
        <fullName evidence="4">PXA domain-containing protein</fullName>
    </recommendedName>
</protein>
<evidence type="ECO:0000256" key="3">
    <source>
        <dbReference type="SAM" id="MobiDB-lite"/>
    </source>
</evidence>
<feature type="region of interest" description="Disordered" evidence="3">
    <location>
        <begin position="573"/>
        <end position="632"/>
    </location>
</feature>
<keyword evidence="2" id="KW-0963">Cytoplasm</keyword>